<name>A0A6C0HJQ8_9ZZZZ</name>
<reference evidence="1" key="1">
    <citation type="journal article" date="2020" name="Nature">
        <title>Giant virus diversity and host interactions through global metagenomics.</title>
        <authorList>
            <person name="Schulz F."/>
            <person name="Roux S."/>
            <person name="Paez-Espino D."/>
            <person name="Jungbluth S."/>
            <person name="Walsh D.A."/>
            <person name="Denef V.J."/>
            <person name="McMahon K.D."/>
            <person name="Konstantinidis K.T."/>
            <person name="Eloe-Fadrosh E.A."/>
            <person name="Kyrpides N.C."/>
            <person name="Woyke T."/>
        </authorList>
    </citation>
    <scope>NUCLEOTIDE SEQUENCE</scope>
    <source>
        <strain evidence="1">GVMAG-M-3300023184-135</strain>
    </source>
</reference>
<dbReference type="AlphaFoldDB" id="A0A6C0HJQ8"/>
<protein>
    <submittedName>
        <fullName evidence="1">Uncharacterized protein</fullName>
    </submittedName>
</protein>
<dbReference type="EMBL" id="MN739976">
    <property type="protein sequence ID" value="QHT80901.1"/>
    <property type="molecule type" value="Genomic_DNA"/>
</dbReference>
<accession>A0A6C0HJQ8</accession>
<sequence length="279" mass="32990">MKCLACQNKKSVERCTKNALTNCMYCGMHMRTRRVRSWVTAGTLRGITKFQAVVRGGNVRAYNELAGPGAIDRRECHNDSDVVTCEDKKDVHPSNYFSVEEDGKIWWFDQRTIFQWSQKDLEVQNPYTRTPFSKEDTCRLRRIVRCRKRLRKPLYHEGQPALVTTADIRDNRWLRICQVLREFDFPLHHEHFISLSYPALVLLINSIIQDTRYWTDAHMQKYHTILRNLRNIMHTYNTEKHLSLDIATVLLSVLVEMWDSCEFATYINTAYHCAYNYNL</sequence>
<organism evidence="1">
    <name type="scientific">viral metagenome</name>
    <dbReference type="NCBI Taxonomy" id="1070528"/>
    <lineage>
        <taxon>unclassified sequences</taxon>
        <taxon>metagenomes</taxon>
        <taxon>organismal metagenomes</taxon>
    </lineage>
</organism>
<proteinExistence type="predicted"/>
<evidence type="ECO:0000313" key="1">
    <source>
        <dbReference type="EMBL" id="QHT80901.1"/>
    </source>
</evidence>